<protein>
    <submittedName>
        <fullName evidence="1">Uncharacterized protein</fullName>
    </submittedName>
</protein>
<comment type="caution">
    <text evidence="1">The sequence shown here is derived from an EMBL/GenBank/DDBJ whole genome shotgun (WGS) entry which is preliminary data.</text>
</comment>
<dbReference type="OrthoDB" id="2104739at2759"/>
<sequence>MDFLKEKVRVNPDILSYLKIPVVFYPESTNSGISGKNIEGDKYAATVWTVIERFGGVRVREGLDGVKVNVLYNIMTIGVDKHEMFVYLLLWFEKTETPNRYKTTATEDWLLRGIQKFVTFSTTDPVNLPVPSPALHAACARVVLLSIAGEYIDKIFSGYAVLANNGSSAEVQRYALASSLSSDVTVN</sequence>
<name>A0A401GC50_9APHY</name>
<keyword evidence="2" id="KW-1185">Reference proteome</keyword>
<dbReference type="STRING" id="139825.A0A401GC50"/>
<dbReference type="RefSeq" id="XP_027610616.1">
    <property type="nucleotide sequence ID" value="XM_027754815.1"/>
</dbReference>
<dbReference type="EMBL" id="BFAD01000002">
    <property type="protein sequence ID" value="GBE79703.1"/>
    <property type="molecule type" value="Genomic_DNA"/>
</dbReference>
<dbReference type="GeneID" id="38776620"/>
<accession>A0A401GC50</accession>
<gene>
    <name evidence="1" type="ORF">SCP_0209040</name>
</gene>
<evidence type="ECO:0000313" key="2">
    <source>
        <dbReference type="Proteomes" id="UP000287166"/>
    </source>
</evidence>
<dbReference type="AlphaFoldDB" id="A0A401GC50"/>
<evidence type="ECO:0000313" key="1">
    <source>
        <dbReference type="EMBL" id="GBE79703.1"/>
    </source>
</evidence>
<proteinExistence type="predicted"/>
<dbReference type="Proteomes" id="UP000287166">
    <property type="component" value="Unassembled WGS sequence"/>
</dbReference>
<reference evidence="1 2" key="1">
    <citation type="journal article" date="2018" name="Sci. Rep.">
        <title>Genome sequence of the cauliflower mushroom Sparassis crispa (Hanabiratake) and its association with beneficial usage.</title>
        <authorList>
            <person name="Kiyama R."/>
            <person name="Furutani Y."/>
            <person name="Kawaguchi K."/>
            <person name="Nakanishi T."/>
        </authorList>
    </citation>
    <scope>NUCLEOTIDE SEQUENCE [LARGE SCALE GENOMIC DNA]</scope>
</reference>
<dbReference type="InParanoid" id="A0A401GC50"/>
<organism evidence="1 2">
    <name type="scientific">Sparassis crispa</name>
    <dbReference type="NCBI Taxonomy" id="139825"/>
    <lineage>
        <taxon>Eukaryota</taxon>
        <taxon>Fungi</taxon>
        <taxon>Dikarya</taxon>
        <taxon>Basidiomycota</taxon>
        <taxon>Agaricomycotina</taxon>
        <taxon>Agaricomycetes</taxon>
        <taxon>Polyporales</taxon>
        <taxon>Sparassidaceae</taxon>
        <taxon>Sparassis</taxon>
    </lineage>
</organism>